<name>A0A1F7SL86_9BACT</name>
<dbReference type="Proteomes" id="UP000178082">
    <property type="component" value="Unassembled WGS sequence"/>
</dbReference>
<dbReference type="InterPro" id="IPR036918">
    <property type="entry name" value="Pyrv_Knase_C_sf"/>
</dbReference>
<protein>
    <recommendedName>
        <fullName evidence="3">Pyruvate kinase C-terminal domain-containing protein</fullName>
    </recommendedName>
</protein>
<reference evidence="1 2" key="1">
    <citation type="journal article" date="2016" name="Nat. Commun.">
        <title>Thousands of microbial genomes shed light on interconnected biogeochemical processes in an aquifer system.</title>
        <authorList>
            <person name="Anantharaman K."/>
            <person name="Brown C.T."/>
            <person name="Hug L.A."/>
            <person name="Sharon I."/>
            <person name="Castelle C.J."/>
            <person name="Probst A.J."/>
            <person name="Thomas B.C."/>
            <person name="Singh A."/>
            <person name="Wilkins M.J."/>
            <person name="Karaoz U."/>
            <person name="Brodie E.L."/>
            <person name="Williams K.H."/>
            <person name="Hubbard S.S."/>
            <person name="Banfield J.F."/>
        </authorList>
    </citation>
    <scope>NUCLEOTIDE SEQUENCE [LARGE SCALE GENOMIC DNA]</scope>
</reference>
<comment type="caution">
    <text evidence="1">The sequence shown here is derived from an EMBL/GenBank/DDBJ whole genome shotgun (WGS) entry which is preliminary data.</text>
</comment>
<dbReference type="Gene3D" id="3.40.1380.20">
    <property type="entry name" value="Pyruvate kinase, C-terminal domain"/>
    <property type="match status" value="1"/>
</dbReference>
<organism evidence="1 2">
    <name type="scientific">Candidatus Schekmanbacteria bacterium RIFCSPLOWO2_12_FULL_38_15</name>
    <dbReference type="NCBI Taxonomy" id="1817883"/>
    <lineage>
        <taxon>Bacteria</taxon>
        <taxon>Candidatus Schekmaniibacteriota</taxon>
    </lineage>
</organism>
<sequence length="67" mass="7566">MYFKKPGIENTTKTLEIAINEAKSRGIKHLIVASTFGNTTPEALKLTNANFVPKGIYLFLNYILFLF</sequence>
<accession>A0A1F7SL86</accession>
<gene>
    <name evidence="1" type="ORF">A3G31_10240</name>
</gene>
<dbReference type="SUPFAM" id="SSF52935">
    <property type="entry name" value="PK C-terminal domain-like"/>
    <property type="match status" value="1"/>
</dbReference>
<dbReference type="STRING" id="1817883.A3G31_10240"/>
<dbReference type="AlphaFoldDB" id="A0A1F7SL86"/>
<proteinExistence type="predicted"/>
<evidence type="ECO:0000313" key="2">
    <source>
        <dbReference type="Proteomes" id="UP000178082"/>
    </source>
</evidence>
<dbReference type="EMBL" id="MGDI01000011">
    <property type="protein sequence ID" value="OGL54529.1"/>
    <property type="molecule type" value="Genomic_DNA"/>
</dbReference>
<evidence type="ECO:0008006" key="3">
    <source>
        <dbReference type="Google" id="ProtNLM"/>
    </source>
</evidence>
<evidence type="ECO:0000313" key="1">
    <source>
        <dbReference type="EMBL" id="OGL54529.1"/>
    </source>
</evidence>